<evidence type="ECO:0000256" key="1">
    <source>
        <dbReference type="SAM" id="MobiDB-lite"/>
    </source>
</evidence>
<proteinExistence type="predicted"/>
<organism evidence="2 3">
    <name type="scientific">Puccinia graminis f. sp. tritici</name>
    <dbReference type="NCBI Taxonomy" id="56615"/>
    <lineage>
        <taxon>Eukaryota</taxon>
        <taxon>Fungi</taxon>
        <taxon>Dikarya</taxon>
        <taxon>Basidiomycota</taxon>
        <taxon>Pucciniomycotina</taxon>
        <taxon>Pucciniomycetes</taxon>
        <taxon>Pucciniales</taxon>
        <taxon>Pucciniaceae</taxon>
        <taxon>Puccinia</taxon>
    </lineage>
</organism>
<name>A0A5B0N0U1_PUCGR</name>
<dbReference type="Proteomes" id="UP000325313">
    <property type="component" value="Unassembled WGS sequence"/>
</dbReference>
<dbReference type="EMBL" id="VDEP01000441">
    <property type="protein sequence ID" value="KAA1081699.1"/>
    <property type="molecule type" value="Genomic_DNA"/>
</dbReference>
<feature type="compositionally biased region" description="Acidic residues" evidence="1">
    <location>
        <begin position="1"/>
        <end position="12"/>
    </location>
</feature>
<evidence type="ECO:0000313" key="2">
    <source>
        <dbReference type="EMBL" id="KAA1081699.1"/>
    </source>
</evidence>
<sequence>MFMDFFDEDDNDTSGSTPRVSCEPAVEVDHTAHPEELEVPPVLHATPILPATNS</sequence>
<feature type="region of interest" description="Disordered" evidence="1">
    <location>
        <begin position="1"/>
        <end position="23"/>
    </location>
</feature>
<dbReference type="AlphaFoldDB" id="A0A5B0N0U1"/>
<gene>
    <name evidence="2" type="ORF">PGTUg99_029132</name>
</gene>
<protein>
    <submittedName>
        <fullName evidence="2">Uncharacterized protein</fullName>
    </submittedName>
</protein>
<evidence type="ECO:0000313" key="3">
    <source>
        <dbReference type="Proteomes" id="UP000325313"/>
    </source>
</evidence>
<comment type="caution">
    <text evidence="2">The sequence shown here is derived from an EMBL/GenBank/DDBJ whole genome shotgun (WGS) entry which is preliminary data.</text>
</comment>
<reference evidence="2 3" key="1">
    <citation type="submission" date="2019-05" db="EMBL/GenBank/DDBJ databases">
        <title>Emergence of the Ug99 lineage of the wheat stem rust pathogen through somatic hybridization.</title>
        <authorList>
            <person name="Li F."/>
            <person name="Upadhyaya N.M."/>
            <person name="Sperschneider J."/>
            <person name="Matny O."/>
            <person name="Nguyen-Phuc H."/>
            <person name="Mago R."/>
            <person name="Raley C."/>
            <person name="Miller M.E."/>
            <person name="Silverstein K.A.T."/>
            <person name="Henningsen E."/>
            <person name="Hirsch C.D."/>
            <person name="Visser B."/>
            <person name="Pretorius Z.A."/>
            <person name="Steffenson B.J."/>
            <person name="Schwessinger B."/>
            <person name="Dodds P.N."/>
            <person name="Figueroa M."/>
        </authorList>
    </citation>
    <scope>NUCLEOTIDE SEQUENCE [LARGE SCALE GENOMIC DNA]</scope>
    <source>
        <strain evidence="2 3">Ug99</strain>
    </source>
</reference>
<accession>A0A5B0N0U1</accession>